<keyword evidence="4" id="KW-1185">Reference proteome</keyword>
<dbReference type="EMBL" id="JACIDN010000011">
    <property type="protein sequence ID" value="MBB3905357.1"/>
    <property type="molecule type" value="Genomic_DNA"/>
</dbReference>
<dbReference type="EMBL" id="BSPG01000029">
    <property type="protein sequence ID" value="GLS45895.1"/>
    <property type="molecule type" value="Genomic_DNA"/>
</dbReference>
<proteinExistence type="predicted"/>
<evidence type="ECO:0000313" key="1">
    <source>
        <dbReference type="EMBL" id="GLS45895.1"/>
    </source>
</evidence>
<reference evidence="2 3" key="3">
    <citation type="submission" date="2020-08" db="EMBL/GenBank/DDBJ databases">
        <title>Genomic Encyclopedia of Type Strains, Phase IV (KMG-IV): sequencing the most valuable type-strain genomes for metagenomic binning, comparative biology and taxonomic classification.</title>
        <authorList>
            <person name="Goeker M."/>
        </authorList>
    </citation>
    <scope>NUCLEOTIDE SEQUENCE [LARGE SCALE GENOMIC DNA]</scope>
    <source>
        <strain evidence="2 3">DSM 24105</strain>
    </source>
</reference>
<sequence>MTTLADLKAFDLAAAEVTVWVFKTSPGEGGRPRFSGRWVGITDELAARLKDAVGSCVGPITETIAYDILAQNNEASALTIQADETHAHLIFEAVANPTPARKVRGAHDLANGKFCVARFVLDGRTLLAVRKTDASWSTRRTSGLIRMIYADEELDVDEEPTFAIRPEFDFFVLDDEVFVRSKAHFETVLSYKAGHETAFTTLKAEPAFAGIFTDLGPLNDYVGTNRIHLRRAVAIQQKGLYKDAAFMARLLAEHAEMNLAITFDDAGRIVPTVESGRDIFQALLNHRLESRLTLEMFDVPSTERVG</sequence>
<reference evidence="4" key="2">
    <citation type="journal article" date="2019" name="Int. J. Syst. Evol. Microbiol.">
        <title>The Global Catalogue of Microorganisms (GCM) 10K type strain sequencing project: providing services to taxonomists for standard genome sequencing and annotation.</title>
        <authorList>
            <consortium name="The Broad Institute Genomics Platform"/>
            <consortium name="The Broad Institute Genome Sequencing Center for Infectious Disease"/>
            <person name="Wu L."/>
            <person name="Ma J."/>
        </authorList>
    </citation>
    <scope>NUCLEOTIDE SEQUENCE [LARGE SCALE GENOMIC DNA]</scope>
    <source>
        <strain evidence="4">NBRC 107710</strain>
    </source>
</reference>
<evidence type="ECO:0000313" key="3">
    <source>
        <dbReference type="Proteomes" id="UP000517759"/>
    </source>
</evidence>
<name>A0A7W6ASV3_9HYPH</name>
<dbReference type="AlphaFoldDB" id="A0A7W6ASV3"/>
<dbReference type="Pfam" id="PF16162">
    <property type="entry name" value="KwaB"/>
    <property type="match status" value="1"/>
</dbReference>
<accession>A0A7W6ASV3</accession>
<evidence type="ECO:0000313" key="4">
    <source>
        <dbReference type="Proteomes" id="UP001156881"/>
    </source>
</evidence>
<gene>
    <name evidence="1" type="ORF">GCM10007884_38860</name>
    <name evidence="2" type="ORF">GGR33_004890</name>
</gene>
<evidence type="ECO:0008006" key="5">
    <source>
        <dbReference type="Google" id="ProtNLM"/>
    </source>
</evidence>
<comment type="caution">
    <text evidence="2">The sequence shown here is derived from an EMBL/GenBank/DDBJ whole genome shotgun (WGS) entry which is preliminary data.</text>
</comment>
<reference evidence="1" key="4">
    <citation type="submission" date="2023-01" db="EMBL/GenBank/DDBJ databases">
        <title>Draft genome sequence of Methylobacterium brachythecii strain NBRC 107710.</title>
        <authorList>
            <person name="Sun Q."/>
            <person name="Mori K."/>
        </authorList>
    </citation>
    <scope>NUCLEOTIDE SEQUENCE</scope>
    <source>
        <strain evidence="1">NBRC 107710</strain>
    </source>
</reference>
<dbReference type="RefSeq" id="WP_183512616.1">
    <property type="nucleotide sequence ID" value="NZ_BSPG01000029.1"/>
</dbReference>
<dbReference type="Proteomes" id="UP001156881">
    <property type="component" value="Unassembled WGS sequence"/>
</dbReference>
<dbReference type="Proteomes" id="UP000517759">
    <property type="component" value="Unassembled WGS sequence"/>
</dbReference>
<reference evidence="1" key="1">
    <citation type="journal article" date="2014" name="Int. J. Syst. Evol. Microbiol.">
        <title>Complete genome of a new Firmicutes species belonging to the dominant human colonic microbiota ('Ruminococcus bicirculans') reveals two chromosomes and a selective capacity to utilize plant glucans.</title>
        <authorList>
            <consortium name="NISC Comparative Sequencing Program"/>
            <person name="Wegmann U."/>
            <person name="Louis P."/>
            <person name="Goesmann A."/>
            <person name="Henrissat B."/>
            <person name="Duncan S.H."/>
            <person name="Flint H.J."/>
        </authorList>
    </citation>
    <scope>NUCLEOTIDE SEQUENCE</scope>
    <source>
        <strain evidence="1">NBRC 107710</strain>
    </source>
</reference>
<organism evidence="2 3">
    <name type="scientific">Methylobacterium brachythecii</name>
    <dbReference type="NCBI Taxonomy" id="1176177"/>
    <lineage>
        <taxon>Bacteria</taxon>
        <taxon>Pseudomonadati</taxon>
        <taxon>Pseudomonadota</taxon>
        <taxon>Alphaproteobacteria</taxon>
        <taxon>Hyphomicrobiales</taxon>
        <taxon>Methylobacteriaceae</taxon>
        <taxon>Methylobacterium</taxon>
    </lineage>
</organism>
<protein>
    <recommendedName>
        <fullName evidence="5">DUF4868 domain-containing protein</fullName>
    </recommendedName>
</protein>
<evidence type="ECO:0000313" key="2">
    <source>
        <dbReference type="EMBL" id="MBB3905357.1"/>
    </source>
</evidence>
<dbReference type="InterPro" id="IPR032359">
    <property type="entry name" value="KwaB-like"/>
</dbReference>